<evidence type="ECO:0000259" key="1">
    <source>
        <dbReference type="Pfam" id="PF01522"/>
    </source>
</evidence>
<accession>A0ABP7WWJ1</accession>
<dbReference type="InterPro" id="IPR002509">
    <property type="entry name" value="NODB_dom"/>
</dbReference>
<dbReference type="CDD" id="cd10979">
    <property type="entry name" value="CE4_PuuE_like"/>
    <property type="match status" value="1"/>
</dbReference>
<reference evidence="3" key="1">
    <citation type="journal article" date="2019" name="Int. J. Syst. Evol. Microbiol.">
        <title>The Global Catalogue of Microorganisms (GCM) 10K type strain sequencing project: providing services to taxonomists for standard genome sequencing and annotation.</title>
        <authorList>
            <consortium name="The Broad Institute Genomics Platform"/>
            <consortium name="The Broad Institute Genome Sequencing Center for Infectious Disease"/>
            <person name="Wu L."/>
            <person name="Ma J."/>
        </authorList>
    </citation>
    <scope>NUCLEOTIDE SEQUENCE [LARGE SCALE GENOMIC DNA]</scope>
    <source>
        <strain evidence="3">JCM 17304</strain>
    </source>
</reference>
<dbReference type="Pfam" id="PF01522">
    <property type="entry name" value="Polysacc_deac_1"/>
    <property type="match status" value="1"/>
</dbReference>
<feature type="domain" description="NodB homology" evidence="1">
    <location>
        <begin position="89"/>
        <end position="192"/>
    </location>
</feature>
<evidence type="ECO:0000313" key="2">
    <source>
        <dbReference type="EMBL" id="GAA4098577.1"/>
    </source>
</evidence>
<organism evidence="2 3">
    <name type="scientific">Zhongshania borealis</name>
    <dbReference type="NCBI Taxonomy" id="889488"/>
    <lineage>
        <taxon>Bacteria</taxon>
        <taxon>Pseudomonadati</taxon>
        <taxon>Pseudomonadota</taxon>
        <taxon>Gammaproteobacteria</taxon>
        <taxon>Cellvibrionales</taxon>
        <taxon>Spongiibacteraceae</taxon>
        <taxon>Zhongshania</taxon>
    </lineage>
</organism>
<sequence length="307" mass="35004">MSLPDDYLQYPQRSYGMDHNRYSWSMLADRKPVQWPGGKQLALWVNVNLQFYPMNQRGVPFAVPGGMTMPYPDLRHYSLRDYGNRIGLFRILKALDHYGLTPSFAVNSRLLERTPYLVSLLRERGNEILGHGLHMDALHYGGQDENEERGQIKESLDCLRELTQQTVQGWLSPVRSESGNTPDLLAEQGIRYFADWVNDDMPYEFKTRSKSLIAMPLSNEVEDRFVIVSNQHSEQSWAEQVEDAANYLLAEAQASGGRMLGLNIHPWLLGHAHRIKFFEAVLAKLSANPAVWSAAPSAILEAWSQQQ</sequence>
<gene>
    <name evidence="2" type="ORF">GCM10022414_24460</name>
</gene>
<dbReference type="RefSeq" id="WP_344936360.1">
    <property type="nucleotide sequence ID" value="NZ_BAABDM010000004.1"/>
</dbReference>
<dbReference type="Proteomes" id="UP001500392">
    <property type="component" value="Unassembled WGS sequence"/>
</dbReference>
<evidence type="ECO:0000313" key="3">
    <source>
        <dbReference type="Proteomes" id="UP001500392"/>
    </source>
</evidence>
<dbReference type="Gene3D" id="3.20.20.370">
    <property type="entry name" value="Glycoside hydrolase/deacetylase"/>
    <property type="match status" value="1"/>
</dbReference>
<dbReference type="PANTHER" id="PTHR43123:SF4">
    <property type="entry name" value="POLYSACCHARIDE DEACETYLASE"/>
    <property type="match status" value="1"/>
</dbReference>
<dbReference type="EMBL" id="BAABDM010000004">
    <property type="protein sequence ID" value="GAA4098577.1"/>
    <property type="molecule type" value="Genomic_DNA"/>
</dbReference>
<comment type="caution">
    <text evidence="2">The sequence shown here is derived from an EMBL/GenBank/DDBJ whole genome shotgun (WGS) entry which is preliminary data.</text>
</comment>
<protein>
    <submittedName>
        <fullName evidence="2">Polysaccharide deacetylase family protein</fullName>
    </submittedName>
</protein>
<keyword evidence="3" id="KW-1185">Reference proteome</keyword>
<proteinExistence type="predicted"/>
<dbReference type="PANTHER" id="PTHR43123">
    <property type="entry name" value="POLYSACCHARIDE DEACETYLASE-RELATED"/>
    <property type="match status" value="1"/>
</dbReference>
<dbReference type="SUPFAM" id="SSF88713">
    <property type="entry name" value="Glycoside hydrolase/deacetylase"/>
    <property type="match status" value="1"/>
</dbReference>
<name>A0ABP7WWJ1_9GAMM</name>
<dbReference type="InterPro" id="IPR011330">
    <property type="entry name" value="Glyco_hydro/deAcase_b/a-brl"/>
</dbReference>